<feature type="region of interest" description="Disordered" evidence="1">
    <location>
        <begin position="147"/>
        <end position="223"/>
    </location>
</feature>
<proteinExistence type="predicted"/>
<dbReference type="EMBL" id="QXFV01000277">
    <property type="protein sequence ID" value="KAE9042857.1"/>
    <property type="molecule type" value="Genomic_DNA"/>
</dbReference>
<evidence type="ECO:0000256" key="1">
    <source>
        <dbReference type="SAM" id="MobiDB-lite"/>
    </source>
</evidence>
<dbReference type="AlphaFoldDB" id="A0A6A3NET7"/>
<organism evidence="2 3">
    <name type="scientific">Phytophthora rubi</name>
    <dbReference type="NCBI Taxonomy" id="129364"/>
    <lineage>
        <taxon>Eukaryota</taxon>
        <taxon>Sar</taxon>
        <taxon>Stramenopiles</taxon>
        <taxon>Oomycota</taxon>
        <taxon>Peronosporomycetes</taxon>
        <taxon>Peronosporales</taxon>
        <taxon>Peronosporaceae</taxon>
        <taxon>Phytophthora</taxon>
    </lineage>
</organism>
<feature type="compositionally biased region" description="Basic and acidic residues" evidence="1">
    <location>
        <begin position="200"/>
        <end position="212"/>
    </location>
</feature>
<sequence>MRRLVEKVKEIEWPEGAPILLKPTIGASQAKFVMLVESDQELLVQLTSVWCLAAKREMGQASFKLELFIYVSRVAASATIRRATEGRIAAAASLIDEHLSALPAEQQLGETSRAYWAVTHARQPEQTPLAIPTNHTFTQLRRIDDYQREADEESQQRAASPEFVTHDADSPEWVFMKSKCPKMDSSGQDDERGRGGQNEEQGHGDQDDEHGRGNQVGKHGRGG</sequence>
<comment type="caution">
    <text evidence="2">The sequence shown here is derived from an EMBL/GenBank/DDBJ whole genome shotgun (WGS) entry which is preliminary data.</text>
</comment>
<dbReference type="Proteomes" id="UP000429607">
    <property type="component" value="Unassembled WGS sequence"/>
</dbReference>
<evidence type="ECO:0000313" key="3">
    <source>
        <dbReference type="Proteomes" id="UP000429607"/>
    </source>
</evidence>
<evidence type="ECO:0000313" key="2">
    <source>
        <dbReference type="EMBL" id="KAE9042857.1"/>
    </source>
</evidence>
<reference evidence="2 3" key="1">
    <citation type="submission" date="2018-09" db="EMBL/GenBank/DDBJ databases">
        <title>Genomic investigation of the strawberry pathogen Phytophthora fragariae indicates pathogenicity is determined by transcriptional variation in three key races.</title>
        <authorList>
            <person name="Adams T.M."/>
            <person name="Armitage A.D."/>
            <person name="Sobczyk M.K."/>
            <person name="Bates H.J."/>
            <person name="Dunwell J.M."/>
            <person name="Nellist C.F."/>
            <person name="Harrison R.J."/>
        </authorList>
    </citation>
    <scope>NUCLEOTIDE SEQUENCE [LARGE SCALE GENOMIC DNA]</scope>
    <source>
        <strain evidence="2 3">SCRP249</strain>
    </source>
</reference>
<name>A0A6A3NET7_9STRA</name>
<accession>A0A6A3NET7</accession>
<protein>
    <submittedName>
        <fullName evidence="2">Uncharacterized protein</fullName>
    </submittedName>
</protein>
<gene>
    <name evidence="2" type="ORF">PR001_g6024</name>
</gene>